<reference evidence="2 3" key="1">
    <citation type="submission" date="2023-10" db="EMBL/GenBank/DDBJ databases">
        <title>Development of a sustainable strategy for remediation of hydrocarbon-contaminated territories based on the waste exchange concept.</title>
        <authorList>
            <person name="Krivoruchko A."/>
        </authorList>
    </citation>
    <scope>NUCLEOTIDE SEQUENCE [LARGE SCALE GENOMIC DNA]</scope>
    <source>
        <strain evidence="2 3">IEGM 1323</strain>
    </source>
</reference>
<dbReference type="RefSeq" id="WP_317563098.1">
    <property type="nucleotide sequence ID" value="NZ_JAWLJX010000001.1"/>
</dbReference>
<sequence length="262" mass="29266">MRPQHLPPLVDTHAHAFRRGLELSTTRRYAPDYDATVEDYLLELDANGIDRGVLIQPSFLGSDNSYLLDCLAQNPARLRGVVVVDPEQELDFDQLHEQGVRGVRLNLIGAEVPELERPSWQGFGRRIEQLGWHLEVQARGGQWADLAPRLASWPSHVVVDHLGLPSAGDSRATDLVDNIGRLAHVSTKVSAPYRSEDADAAVRRYLETRGTENLLFGTDWPFTKHEDGRRMSSQVSWAKDLLGDDAFADALPRNAQGLFAWS</sequence>
<dbReference type="Gene3D" id="3.20.20.140">
    <property type="entry name" value="Metal-dependent hydrolases"/>
    <property type="match status" value="1"/>
</dbReference>
<dbReference type="InterPro" id="IPR006680">
    <property type="entry name" value="Amidohydro-rel"/>
</dbReference>
<dbReference type="Proteomes" id="UP001185755">
    <property type="component" value="Unassembled WGS sequence"/>
</dbReference>
<dbReference type="Pfam" id="PF04909">
    <property type="entry name" value="Amidohydro_2"/>
    <property type="match status" value="1"/>
</dbReference>
<organism evidence="2 3">
    <name type="scientific">Rhodococcoides yunnanense</name>
    <dbReference type="NCBI Taxonomy" id="278209"/>
    <lineage>
        <taxon>Bacteria</taxon>
        <taxon>Bacillati</taxon>
        <taxon>Actinomycetota</taxon>
        <taxon>Actinomycetes</taxon>
        <taxon>Mycobacteriales</taxon>
        <taxon>Nocardiaceae</taxon>
        <taxon>Rhodococcoides</taxon>
    </lineage>
</organism>
<dbReference type="InterPro" id="IPR052358">
    <property type="entry name" value="Aro_Compnd_Degr_Hydrolases"/>
</dbReference>
<protein>
    <submittedName>
        <fullName evidence="2">Amidohydrolase family protein</fullName>
    </submittedName>
</protein>
<dbReference type="InterPro" id="IPR032466">
    <property type="entry name" value="Metal_Hydrolase"/>
</dbReference>
<feature type="domain" description="Amidohydrolase-related" evidence="1">
    <location>
        <begin position="10"/>
        <end position="259"/>
    </location>
</feature>
<proteinExistence type="predicted"/>
<dbReference type="EMBL" id="JAWLJX010000001">
    <property type="protein sequence ID" value="MDV6260248.1"/>
    <property type="molecule type" value="Genomic_DNA"/>
</dbReference>
<evidence type="ECO:0000313" key="3">
    <source>
        <dbReference type="Proteomes" id="UP001185755"/>
    </source>
</evidence>
<name>A0ABU4B7T8_9NOCA</name>
<gene>
    <name evidence="2" type="ORF">R3P96_02735</name>
</gene>
<comment type="caution">
    <text evidence="2">The sequence shown here is derived from an EMBL/GenBank/DDBJ whole genome shotgun (WGS) entry which is preliminary data.</text>
</comment>
<evidence type="ECO:0000259" key="1">
    <source>
        <dbReference type="Pfam" id="PF04909"/>
    </source>
</evidence>
<dbReference type="PANTHER" id="PTHR35563">
    <property type="entry name" value="BARREL METAL-DEPENDENT HYDROLASE, PUTATIVE (AFU_ORTHOLOGUE AFUA_1G16240)-RELATED"/>
    <property type="match status" value="1"/>
</dbReference>
<keyword evidence="3" id="KW-1185">Reference proteome</keyword>
<evidence type="ECO:0000313" key="2">
    <source>
        <dbReference type="EMBL" id="MDV6260248.1"/>
    </source>
</evidence>
<dbReference type="PANTHER" id="PTHR35563:SF2">
    <property type="entry name" value="BARREL METAL-DEPENDENT HYDROLASE, PUTATIVE (AFU_ORTHOLOGUE AFUA_1G16240)-RELATED"/>
    <property type="match status" value="1"/>
</dbReference>
<accession>A0ABU4B7T8</accession>
<dbReference type="SUPFAM" id="SSF51556">
    <property type="entry name" value="Metallo-dependent hydrolases"/>
    <property type="match status" value="1"/>
</dbReference>